<evidence type="ECO:0000259" key="2">
    <source>
        <dbReference type="PROSITE" id="PS50010"/>
    </source>
</evidence>
<evidence type="ECO:0000256" key="1">
    <source>
        <dbReference type="SAM" id="Coils"/>
    </source>
</evidence>
<dbReference type="PROSITE" id="PS00741">
    <property type="entry name" value="DH_1"/>
    <property type="match status" value="1"/>
</dbReference>
<keyword evidence="1" id="KW-0175">Coiled coil</keyword>
<accession>A0A7J5ZNU1</accession>
<dbReference type="PROSITE" id="PS50010">
    <property type="entry name" value="DH_2"/>
    <property type="match status" value="1"/>
</dbReference>
<dbReference type="InterPro" id="IPR053086">
    <property type="entry name" value="RhoGEF_domain"/>
</dbReference>
<evidence type="ECO:0000313" key="3">
    <source>
        <dbReference type="EMBL" id="KAF4072334.1"/>
    </source>
</evidence>
<dbReference type="PANTHER" id="PTHR45834">
    <property type="entry name" value="RHO GUANINE NUCLEOTIDE EXCHANGE FACTOR 9-RELATED"/>
    <property type="match status" value="1"/>
</dbReference>
<protein>
    <recommendedName>
        <fullName evidence="2">DH domain-containing protein</fullName>
    </recommendedName>
</protein>
<dbReference type="Proteomes" id="UP000593565">
    <property type="component" value="Unassembled WGS sequence"/>
</dbReference>
<proteinExistence type="predicted"/>
<dbReference type="AlphaFoldDB" id="A0A7J5ZNU1"/>
<keyword evidence="4" id="KW-1185">Reference proteome</keyword>
<dbReference type="InterPro" id="IPR001331">
    <property type="entry name" value="GDS_CDC24_CS"/>
</dbReference>
<comment type="caution">
    <text evidence="3">The sequence shown here is derived from an EMBL/GenBank/DDBJ whole genome shotgun (WGS) entry which is preliminary data.</text>
</comment>
<dbReference type="GO" id="GO:0005829">
    <property type="term" value="C:cytosol"/>
    <property type="evidence" value="ECO:0007669"/>
    <property type="project" value="TreeGrafter"/>
</dbReference>
<organism evidence="3 4">
    <name type="scientific">Ameiurus melas</name>
    <name type="common">Black bullhead</name>
    <name type="synonym">Silurus melas</name>
    <dbReference type="NCBI Taxonomy" id="219545"/>
    <lineage>
        <taxon>Eukaryota</taxon>
        <taxon>Metazoa</taxon>
        <taxon>Chordata</taxon>
        <taxon>Craniata</taxon>
        <taxon>Vertebrata</taxon>
        <taxon>Euteleostomi</taxon>
        <taxon>Actinopterygii</taxon>
        <taxon>Neopterygii</taxon>
        <taxon>Teleostei</taxon>
        <taxon>Ostariophysi</taxon>
        <taxon>Siluriformes</taxon>
        <taxon>Ictaluridae</taxon>
        <taxon>Ameiurus</taxon>
    </lineage>
</organism>
<reference evidence="3 4" key="1">
    <citation type="submission" date="2020-02" db="EMBL/GenBank/DDBJ databases">
        <title>A chromosome-scale genome assembly of the black bullhead catfish (Ameiurus melas).</title>
        <authorList>
            <person name="Wen M."/>
            <person name="Zham M."/>
            <person name="Cabau C."/>
            <person name="Klopp C."/>
            <person name="Donnadieu C."/>
            <person name="Roques C."/>
            <person name="Bouchez O."/>
            <person name="Lampietro C."/>
            <person name="Jouanno E."/>
            <person name="Herpin A."/>
            <person name="Louis A."/>
            <person name="Berthelot C."/>
            <person name="Parey E."/>
            <person name="Roest-Crollius H."/>
            <person name="Braasch I."/>
            <person name="Postlethwait J."/>
            <person name="Robinson-Rechavi M."/>
            <person name="Echchiki A."/>
            <person name="Begum T."/>
            <person name="Montfort J."/>
            <person name="Schartl M."/>
            <person name="Bobe J."/>
            <person name="Guiguen Y."/>
        </authorList>
    </citation>
    <scope>NUCLEOTIDE SEQUENCE [LARGE SCALE GENOMIC DNA]</scope>
    <source>
        <strain evidence="3">M_S1</strain>
        <tissue evidence="3">Blood</tissue>
    </source>
</reference>
<dbReference type="InterPro" id="IPR035899">
    <property type="entry name" value="DBL_dom_sf"/>
</dbReference>
<dbReference type="EMBL" id="JAAGNN010000025">
    <property type="protein sequence ID" value="KAF4072334.1"/>
    <property type="molecule type" value="Genomic_DNA"/>
</dbReference>
<dbReference type="PANTHER" id="PTHR45834:SF3">
    <property type="entry name" value="RHO GUANINE NUCLEOTIDE EXCHANGE FACTOR 3, ISOFORM L"/>
    <property type="match status" value="1"/>
</dbReference>
<evidence type="ECO:0000313" key="4">
    <source>
        <dbReference type="Proteomes" id="UP000593565"/>
    </source>
</evidence>
<dbReference type="Pfam" id="PF00621">
    <property type="entry name" value="RhoGEF"/>
    <property type="match status" value="1"/>
</dbReference>
<dbReference type="CDD" id="cd00160">
    <property type="entry name" value="RhoGEF"/>
    <property type="match status" value="1"/>
</dbReference>
<dbReference type="FunFam" id="1.20.900.10:FF:000018">
    <property type="entry name" value="Phosphatidylinositol-3,4, 5-trisphosphate-dependent Rac exchange factor 2, putative"/>
    <property type="match status" value="1"/>
</dbReference>
<gene>
    <name evidence="3" type="ORF">AMELA_G00261850</name>
</gene>
<sequence>MEEDSAREHAEPPRCKDSERQLRLRLCVLNELLNTERDYVRTLAFLQSAFLQRIRQMGENQQCLTPEQVKILFSNIEEILDVHREFFSAMEASLQPEPQPQHALGHVFLQFRDRFSVYGEYCSNHEKALRLLMELNKIPQIRTFLLHCMLLGGKKSTDVPLECYLLSPIQRICKYPLLLKELLKRTAKKHADYPAVEEALQAMKEVCSNINETKRQMEKLEALEQLQSHIEGWEVLAR</sequence>
<dbReference type="Gene3D" id="1.20.900.10">
    <property type="entry name" value="Dbl homology (DH) domain"/>
    <property type="match status" value="1"/>
</dbReference>
<dbReference type="SMART" id="SM00325">
    <property type="entry name" value="RhoGEF"/>
    <property type="match status" value="1"/>
</dbReference>
<dbReference type="GO" id="GO:0035556">
    <property type="term" value="P:intracellular signal transduction"/>
    <property type="evidence" value="ECO:0007669"/>
    <property type="project" value="InterPro"/>
</dbReference>
<feature type="domain" description="DH" evidence="2">
    <location>
        <begin position="24"/>
        <end position="213"/>
    </location>
</feature>
<name>A0A7J5ZNU1_AMEME</name>
<dbReference type="GO" id="GO:0005085">
    <property type="term" value="F:guanyl-nucleotide exchange factor activity"/>
    <property type="evidence" value="ECO:0007669"/>
    <property type="project" value="InterPro"/>
</dbReference>
<dbReference type="InterPro" id="IPR000219">
    <property type="entry name" value="DH_dom"/>
</dbReference>
<feature type="coiled-coil region" evidence="1">
    <location>
        <begin position="196"/>
        <end position="223"/>
    </location>
</feature>
<dbReference type="SUPFAM" id="SSF48065">
    <property type="entry name" value="DBL homology domain (DH-domain)"/>
    <property type="match status" value="1"/>
</dbReference>